<proteinExistence type="predicted"/>
<organism evidence="1">
    <name type="scientific">Tanacetum cinerariifolium</name>
    <name type="common">Dalmatian daisy</name>
    <name type="synonym">Chrysanthemum cinerariifolium</name>
    <dbReference type="NCBI Taxonomy" id="118510"/>
    <lineage>
        <taxon>Eukaryota</taxon>
        <taxon>Viridiplantae</taxon>
        <taxon>Streptophyta</taxon>
        <taxon>Embryophyta</taxon>
        <taxon>Tracheophyta</taxon>
        <taxon>Spermatophyta</taxon>
        <taxon>Magnoliopsida</taxon>
        <taxon>eudicotyledons</taxon>
        <taxon>Gunneridae</taxon>
        <taxon>Pentapetalae</taxon>
        <taxon>asterids</taxon>
        <taxon>campanulids</taxon>
        <taxon>Asterales</taxon>
        <taxon>Asteraceae</taxon>
        <taxon>Asteroideae</taxon>
        <taxon>Anthemideae</taxon>
        <taxon>Anthemidinae</taxon>
        <taxon>Tanacetum</taxon>
    </lineage>
</organism>
<sequence length="139" mass="15373">SPALLICLHHRDLFIHHFLGLYGIARPIGVRGLPHFLPCIHRRHLSLQLGILLLSHLSNYLARDVADMDVDARVDAGIGMEVDVGVDVEDEVEGDVESTDRGTMKVGVDVNDGIDIPDGMLMLDAMERLEQVEEVVQDN</sequence>
<feature type="non-terminal residue" evidence="1">
    <location>
        <position position="139"/>
    </location>
</feature>
<protein>
    <submittedName>
        <fullName evidence="1">Uncharacterized protein</fullName>
    </submittedName>
</protein>
<feature type="non-terminal residue" evidence="1">
    <location>
        <position position="1"/>
    </location>
</feature>
<comment type="caution">
    <text evidence="1">The sequence shown here is derived from an EMBL/GenBank/DDBJ whole genome shotgun (WGS) entry which is preliminary data.</text>
</comment>
<name>A0A699URL3_TANCI</name>
<dbReference type="AlphaFoldDB" id="A0A699URL3"/>
<gene>
    <name evidence="1" type="ORF">Tci_894443</name>
</gene>
<reference evidence="1" key="1">
    <citation type="journal article" date="2019" name="Sci. Rep.">
        <title>Draft genome of Tanacetum cinerariifolium, the natural source of mosquito coil.</title>
        <authorList>
            <person name="Yamashiro T."/>
            <person name="Shiraishi A."/>
            <person name="Satake H."/>
            <person name="Nakayama K."/>
        </authorList>
    </citation>
    <scope>NUCLEOTIDE SEQUENCE</scope>
</reference>
<dbReference type="EMBL" id="BKCJ011337443">
    <property type="protein sequence ID" value="GFD22474.1"/>
    <property type="molecule type" value="Genomic_DNA"/>
</dbReference>
<evidence type="ECO:0000313" key="1">
    <source>
        <dbReference type="EMBL" id="GFD22474.1"/>
    </source>
</evidence>
<accession>A0A699URL3</accession>